<evidence type="ECO:0000313" key="9">
    <source>
        <dbReference type="Proteomes" id="UP000051922"/>
    </source>
</evidence>
<keyword evidence="9" id="KW-1185">Reference proteome</keyword>
<evidence type="ECO:0000256" key="1">
    <source>
        <dbReference type="ARBA" id="ARBA00009369"/>
    </source>
</evidence>
<dbReference type="InterPro" id="IPR042177">
    <property type="entry name" value="Cell/Rod_1"/>
</dbReference>
<dbReference type="STRING" id="1423783.FC50_GL002075"/>
<evidence type="ECO:0000256" key="5">
    <source>
        <dbReference type="PIRNR" id="PIRNR038471"/>
    </source>
</evidence>
<dbReference type="OrthoDB" id="9792313at2"/>
<dbReference type="GO" id="GO:0008360">
    <property type="term" value="P:regulation of cell shape"/>
    <property type="evidence" value="ECO:0007669"/>
    <property type="project" value="UniProtKB-KW"/>
</dbReference>
<dbReference type="Proteomes" id="UP000051922">
    <property type="component" value="Unassembled WGS sequence"/>
</dbReference>
<gene>
    <name evidence="8" type="ORF">FC50_GL002075</name>
</gene>
<organism evidence="8 9">
    <name type="scientific">Lacticaseibacillus pantheris DSM 15945 = JCM 12539 = NBRC 106106</name>
    <dbReference type="NCBI Taxonomy" id="1423783"/>
    <lineage>
        <taxon>Bacteria</taxon>
        <taxon>Bacillati</taxon>
        <taxon>Bacillota</taxon>
        <taxon>Bacilli</taxon>
        <taxon>Lactobacillales</taxon>
        <taxon>Lactobacillaceae</taxon>
        <taxon>Lacticaseibacillus</taxon>
    </lineage>
</organism>
<keyword evidence="3 5" id="KW-0133">Cell shape</keyword>
<evidence type="ECO:0000256" key="6">
    <source>
        <dbReference type="SAM" id="Coils"/>
    </source>
</evidence>
<evidence type="ECO:0000256" key="3">
    <source>
        <dbReference type="ARBA" id="ARBA00022960"/>
    </source>
</evidence>
<feature type="coiled-coil region" evidence="6">
    <location>
        <begin position="82"/>
        <end position="109"/>
    </location>
</feature>
<dbReference type="InterPro" id="IPR042175">
    <property type="entry name" value="Cell/Rod_MreC_2"/>
</dbReference>
<dbReference type="RefSeq" id="WP_056957127.1">
    <property type="nucleotide sequence ID" value="NZ_AZFJ01000061.1"/>
</dbReference>
<proteinExistence type="inferred from homology"/>
<name>A0A0R1TT38_9LACO</name>
<sequence>MQKFFSNKRLIVLMVSLLVCVGLIAASVSVRNNKNTPPVVQQVGNDVVGITSWVVAIPANGISNALDDVANLFNTYSENERLKSSLDDLAQTKVQNQSLKQENKRLKKELALNATLTDYSKATASVISRSPSDWTNTVVINKGSVAGIKKNMPVMSGSGLVGRIVEVNKTNSKVEMISTNSSASNRFAAEVVRSSGNAVNGIITGYNKARGELVLGQISTNQTIKKGEQVMTSGLGGLTPKGLLIGKVASVKTDNYGLADKVYIKPAGNLDDMDVVTVIKRTIGG</sequence>
<dbReference type="PIRSF" id="PIRSF038471">
    <property type="entry name" value="MreC"/>
    <property type="match status" value="1"/>
</dbReference>
<dbReference type="PATRIC" id="fig|1423783.4.peg.2127"/>
<comment type="caution">
    <text evidence="8">The sequence shown here is derived from an EMBL/GenBank/DDBJ whole genome shotgun (WGS) entry which is preliminary data.</text>
</comment>
<reference evidence="8 9" key="1">
    <citation type="journal article" date="2015" name="Genome Announc.">
        <title>Expanding the biotechnology potential of lactobacilli through comparative genomics of 213 strains and associated genera.</title>
        <authorList>
            <person name="Sun Z."/>
            <person name="Harris H.M."/>
            <person name="McCann A."/>
            <person name="Guo C."/>
            <person name="Argimon S."/>
            <person name="Zhang W."/>
            <person name="Yang X."/>
            <person name="Jeffery I.B."/>
            <person name="Cooney J.C."/>
            <person name="Kagawa T.F."/>
            <person name="Liu W."/>
            <person name="Song Y."/>
            <person name="Salvetti E."/>
            <person name="Wrobel A."/>
            <person name="Rasinkangas P."/>
            <person name="Parkhill J."/>
            <person name="Rea M.C."/>
            <person name="O'Sullivan O."/>
            <person name="Ritari J."/>
            <person name="Douillard F.P."/>
            <person name="Paul Ross R."/>
            <person name="Yang R."/>
            <person name="Briner A.E."/>
            <person name="Felis G.E."/>
            <person name="de Vos W.M."/>
            <person name="Barrangou R."/>
            <person name="Klaenhammer T.R."/>
            <person name="Caufield P.W."/>
            <person name="Cui Y."/>
            <person name="Zhang H."/>
            <person name="O'Toole P.W."/>
        </authorList>
    </citation>
    <scope>NUCLEOTIDE SEQUENCE [LARGE SCALE GENOMIC DNA]</scope>
    <source>
        <strain evidence="8 9">DSM 15945</strain>
    </source>
</reference>
<dbReference type="InterPro" id="IPR007221">
    <property type="entry name" value="MreC"/>
</dbReference>
<dbReference type="GO" id="GO:0005886">
    <property type="term" value="C:plasma membrane"/>
    <property type="evidence" value="ECO:0007669"/>
    <property type="project" value="TreeGrafter"/>
</dbReference>
<dbReference type="Gene3D" id="2.40.10.350">
    <property type="entry name" value="Rod shape-determining protein MreC, domain 2"/>
    <property type="match status" value="1"/>
</dbReference>
<dbReference type="Pfam" id="PF04085">
    <property type="entry name" value="MreC"/>
    <property type="match status" value="1"/>
</dbReference>
<dbReference type="Gene3D" id="2.40.10.340">
    <property type="entry name" value="Rod shape-determining protein MreC, domain 1"/>
    <property type="match status" value="1"/>
</dbReference>
<dbReference type="AlphaFoldDB" id="A0A0R1TT38"/>
<keyword evidence="6" id="KW-0175">Coiled coil</keyword>
<evidence type="ECO:0000259" key="7">
    <source>
        <dbReference type="Pfam" id="PF04085"/>
    </source>
</evidence>
<comment type="similarity">
    <text evidence="1 5">Belongs to the MreC family.</text>
</comment>
<protein>
    <recommendedName>
        <fullName evidence="2 5">Cell shape-determining protein MreC</fullName>
    </recommendedName>
    <alternativeName>
        <fullName evidence="4 5">Cell shape protein MreC</fullName>
    </alternativeName>
</protein>
<accession>A0A0R1TT38</accession>
<dbReference type="PANTHER" id="PTHR34138:SF1">
    <property type="entry name" value="CELL SHAPE-DETERMINING PROTEIN MREC"/>
    <property type="match status" value="1"/>
</dbReference>
<evidence type="ECO:0000256" key="2">
    <source>
        <dbReference type="ARBA" id="ARBA00013855"/>
    </source>
</evidence>
<feature type="domain" description="Rod shape-determining protein MreC beta-barrel core" evidence="7">
    <location>
        <begin position="126"/>
        <end position="280"/>
    </location>
</feature>
<dbReference type="EMBL" id="AZFJ01000061">
    <property type="protein sequence ID" value="KRL84464.1"/>
    <property type="molecule type" value="Genomic_DNA"/>
</dbReference>
<evidence type="ECO:0000256" key="4">
    <source>
        <dbReference type="ARBA" id="ARBA00032089"/>
    </source>
</evidence>
<dbReference type="PANTHER" id="PTHR34138">
    <property type="entry name" value="CELL SHAPE-DETERMINING PROTEIN MREC"/>
    <property type="match status" value="1"/>
</dbReference>
<dbReference type="InterPro" id="IPR055342">
    <property type="entry name" value="MreC_beta-barrel_core"/>
</dbReference>
<dbReference type="NCBIfam" id="TIGR00219">
    <property type="entry name" value="mreC"/>
    <property type="match status" value="1"/>
</dbReference>
<comment type="function">
    <text evidence="5">Involved in formation and maintenance of cell shape.</text>
</comment>
<evidence type="ECO:0000313" key="8">
    <source>
        <dbReference type="EMBL" id="KRL84464.1"/>
    </source>
</evidence>